<dbReference type="InterPro" id="IPR009057">
    <property type="entry name" value="Homeodomain-like_sf"/>
</dbReference>
<dbReference type="Proteomes" id="UP000606786">
    <property type="component" value="Unassembled WGS sequence"/>
</dbReference>
<reference evidence="2" key="1">
    <citation type="submission" date="2020-11" db="EMBL/GenBank/DDBJ databases">
        <authorList>
            <person name="Whitehead M."/>
        </authorList>
    </citation>
    <scope>NUCLEOTIDE SEQUENCE</scope>
    <source>
        <strain evidence="2">EGII</strain>
    </source>
</reference>
<dbReference type="InterPro" id="IPR036388">
    <property type="entry name" value="WH-like_DNA-bd_sf"/>
</dbReference>
<dbReference type="Gene3D" id="1.10.10.10">
    <property type="entry name" value="Winged helix-like DNA-binding domain superfamily/Winged helix DNA-binding domain"/>
    <property type="match status" value="1"/>
</dbReference>
<dbReference type="AlphaFoldDB" id="A0A811UIX7"/>
<accession>A0A811UIX7</accession>
<dbReference type="SUPFAM" id="SSF46689">
    <property type="entry name" value="Homeodomain-like"/>
    <property type="match status" value="1"/>
</dbReference>
<dbReference type="GO" id="GO:0005634">
    <property type="term" value="C:nucleus"/>
    <property type="evidence" value="ECO:0007669"/>
    <property type="project" value="UniProtKB-SubCell"/>
</dbReference>
<dbReference type="Pfam" id="PF13565">
    <property type="entry name" value="HTH_32"/>
    <property type="match status" value="1"/>
</dbReference>
<evidence type="ECO:0000313" key="2">
    <source>
        <dbReference type="EMBL" id="CAD6997635.1"/>
    </source>
</evidence>
<protein>
    <submittedName>
        <fullName evidence="2">(Mediterranean fruit fly) hypothetical protein</fullName>
    </submittedName>
</protein>
<comment type="caution">
    <text evidence="2">The sequence shown here is derived from an EMBL/GenBank/DDBJ whole genome shotgun (WGS) entry which is preliminary data.</text>
</comment>
<evidence type="ECO:0000313" key="3">
    <source>
        <dbReference type="Proteomes" id="UP000606786"/>
    </source>
</evidence>
<comment type="subcellular location">
    <subcellularLocation>
        <location evidence="1">Nucleus</location>
    </subcellularLocation>
</comment>
<dbReference type="EMBL" id="CAJHJT010000012">
    <property type="protein sequence ID" value="CAD6997635.1"/>
    <property type="molecule type" value="Genomic_DNA"/>
</dbReference>
<gene>
    <name evidence="2" type="ORF">CCAP1982_LOCUS6270</name>
</gene>
<proteinExistence type="predicted"/>
<keyword evidence="3" id="KW-1185">Reference proteome</keyword>
<sequence length="119" mass="13424">MASKRKEISVDERNIIIKFWQEGKSNQEIGCLVGRSHCSIYTVIKNFKSTGIITSKARSGRPPKLTVRESRSILSAVKKNPRLTALSIAQDVQERFAKNISVVTARRILRWAGFHSRVA</sequence>
<evidence type="ECO:0000256" key="1">
    <source>
        <dbReference type="ARBA" id="ARBA00004123"/>
    </source>
</evidence>
<organism evidence="2 3">
    <name type="scientific">Ceratitis capitata</name>
    <name type="common">Mediterranean fruit fly</name>
    <name type="synonym">Tephritis capitata</name>
    <dbReference type="NCBI Taxonomy" id="7213"/>
    <lineage>
        <taxon>Eukaryota</taxon>
        <taxon>Metazoa</taxon>
        <taxon>Ecdysozoa</taxon>
        <taxon>Arthropoda</taxon>
        <taxon>Hexapoda</taxon>
        <taxon>Insecta</taxon>
        <taxon>Pterygota</taxon>
        <taxon>Neoptera</taxon>
        <taxon>Endopterygota</taxon>
        <taxon>Diptera</taxon>
        <taxon>Brachycera</taxon>
        <taxon>Muscomorpha</taxon>
        <taxon>Tephritoidea</taxon>
        <taxon>Tephritidae</taxon>
        <taxon>Ceratitis</taxon>
        <taxon>Ceratitis</taxon>
    </lineage>
</organism>
<name>A0A811UIX7_CERCA</name>